<name>A0ABR8SIW2_9BACL</name>
<evidence type="ECO:0000256" key="7">
    <source>
        <dbReference type="ARBA" id="ARBA00023136"/>
    </source>
</evidence>
<keyword evidence="5 9" id="KW-0812">Transmembrane</keyword>
<evidence type="ECO:0000256" key="5">
    <source>
        <dbReference type="ARBA" id="ARBA00022692"/>
    </source>
</evidence>
<dbReference type="EMBL" id="JACSQM010000002">
    <property type="protein sequence ID" value="MBD7963428.1"/>
    <property type="molecule type" value="Genomic_DNA"/>
</dbReference>
<keyword evidence="4" id="KW-1003">Cell membrane</keyword>
<feature type="transmembrane region" description="Helical" evidence="9">
    <location>
        <begin position="178"/>
        <end position="197"/>
    </location>
</feature>
<keyword evidence="6 9" id="KW-1133">Transmembrane helix</keyword>
<keyword evidence="11" id="KW-1185">Reference proteome</keyword>
<dbReference type="Proteomes" id="UP000603641">
    <property type="component" value="Unassembled WGS sequence"/>
</dbReference>
<keyword evidence="7 9" id="KW-0472">Membrane</keyword>
<feature type="transmembrane region" description="Helical" evidence="9">
    <location>
        <begin position="260"/>
        <end position="284"/>
    </location>
</feature>
<dbReference type="Pfam" id="PF00474">
    <property type="entry name" value="SSF"/>
    <property type="match status" value="1"/>
</dbReference>
<dbReference type="RefSeq" id="WP_191752830.1">
    <property type="nucleotide sequence ID" value="NZ_JACSQM010000002.1"/>
</dbReference>
<reference evidence="10 11" key="1">
    <citation type="submission" date="2020-08" db="EMBL/GenBank/DDBJ databases">
        <title>A Genomic Blueprint of the Chicken Gut Microbiome.</title>
        <authorList>
            <person name="Gilroy R."/>
            <person name="Ravi A."/>
            <person name="Getino M."/>
            <person name="Pursley I."/>
            <person name="Horton D.L."/>
            <person name="Alikhan N.-F."/>
            <person name="Baker D."/>
            <person name="Gharbi K."/>
            <person name="Hall N."/>
            <person name="Watson M."/>
            <person name="Adriaenssens E.M."/>
            <person name="Foster-Nyarko E."/>
            <person name="Jarju S."/>
            <person name="Secka A."/>
            <person name="Antonio M."/>
            <person name="Oren A."/>
            <person name="Chaudhuri R."/>
            <person name="La Ragione R.M."/>
            <person name="Hildebrand F."/>
            <person name="Pallen M.J."/>
        </authorList>
    </citation>
    <scope>NUCLEOTIDE SEQUENCE [LARGE SCALE GENOMIC DNA]</scope>
    <source>
        <strain evidence="10 11">Sa2CUA10</strain>
    </source>
</reference>
<feature type="transmembrane region" description="Helical" evidence="9">
    <location>
        <begin position="435"/>
        <end position="454"/>
    </location>
</feature>
<evidence type="ECO:0000256" key="2">
    <source>
        <dbReference type="ARBA" id="ARBA00006434"/>
    </source>
</evidence>
<dbReference type="PROSITE" id="PS50283">
    <property type="entry name" value="NA_SOLUT_SYMP_3"/>
    <property type="match status" value="1"/>
</dbReference>
<gene>
    <name evidence="10" type="ORF">H9648_05105</name>
</gene>
<feature type="transmembrane region" description="Helical" evidence="9">
    <location>
        <begin position="354"/>
        <end position="373"/>
    </location>
</feature>
<feature type="transmembrane region" description="Helical" evidence="9">
    <location>
        <begin position="43"/>
        <end position="61"/>
    </location>
</feature>
<organism evidence="10 11">
    <name type="scientific">Fictibacillus norfolkensis</name>
    <dbReference type="NCBI Taxonomy" id="2762233"/>
    <lineage>
        <taxon>Bacteria</taxon>
        <taxon>Bacillati</taxon>
        <taxon>Bacillota</taxon>
        <taxon>Bacilli</taxon>
        <taxon>Bacillales</taxon>
        <taxon>Fictibacillaceae</taxon>
        <taxon>Fictibacillus</taxon>
    </lineage>
</organism>
<feature type="transmembrane region" description="Helical" evidence="9">
    <location>
        <begin position="6"/>
        <end position="23"/>
    </location>
</feature>
<dbReference type="InterPro" id="IPR018212">
    <property type="entry name" value="Na/solute_symporter_CS"/>
</dbReference>
<dbReference type="Gene3D" id="1.20.1730.10">
    <property type="entry name" value="Sodium/glucose cotransporter"/>
    <property type="match status" value="1"/>
</dbReference>
<dbReference type="CDD" id="cd11479">
    <property type="entry name" value="SLC5sbd_u3"/>
    <property type="match status" value="1"/>
</dbReference>
<keyword evidence="3" id="KW-0813">Transport</keyword>
<feature type="transmembrane region" description="Helical" evidence="9">
    <location>
        <begin position="304"/>
        <end position="333"/>
    </location>
</feature>
<accession>A0ABR8SIW2</accession>
<dbReference type="InterPro" id="IPR050277">
    <property type="entry name" value="Sodium:Solute_Symporter"/>
</dbReference>
<evidence type="ECO:0000313" key="10">
    <source>
        <dbReference type="EMBL" id="MBD7963428.1"/>
    </source>
</evidence>
<feature type="transmembrane region" description="Helical" evidence="9">
    <location>
        <begin position="73"/>
        <end position="92"/>
    </location>
</feature>
<evidence type="ECO:0000256" key="4">
    <source>
        <dbReference type="ARBA" id="ARBA00022475"/>
    </source>
</evidence>
<dbReference type="InterPro" id="IPR001734">
    <property type="entry name" value="Na/solute_symporter"/>
</dbReference>
<evidence type="ECO:0000256" key="8">
    <source>
        <dbReference type="RuleBase" id="RU362091"/>
    </source>
</evidence>
<evidence type="ECO:0000313" key="11">
    <source>
        <dbReference type="Proteomes" id="UP000603641"/>
    </source>
</evidence>
<feature type="transmembrane region" description="Helical" evidence="9">
    <location>
        <begin position="145"/>
        <end position="166"/>
    </location>
</feature>
<dbReference type="PANTHER" id="PTHR48086:SF7">
    <property type="entry name" value="SODIUM-SOLUTE SYMPORTER-RELATED"/>
    <property type="match status" value="1"/>
</dbReference>
<sequence length="480" mass="51430">MQTFDTVIILLYFAVLIGAGIIGSTKAKTSEDFTLAGRNLGMFMYLGCLSAVILGGAATIGTTKLGYQFGISGIWFVSMIGLGIILLGTIFIKKIDSLKVTTISELLGKRYKSETRLLSAIVASIYTLMIAVTQVIGMGTIINVLLGWSLTTSMLVGGGIVLFYTILGGMWSVTVTDIIQFIVMTVGIFFIMVPMSLSKVDGLGNLLTKLPDSHLDFTGIGYQQIFQYFLLFALGMVVSQDIWQRVFTAKSSKIARNGSIFAGVYSFAYAIAGSIIGMCAFIVLPSLDNPQNTFAEMALTILPTGILGLVLASVCSALMSTASGSLLASSTLITNDILKQYFMKSPTDKQMIKASRLTTLVIGLIAITFSIWIQDVLVALDVAYAILSGAIFIPLVMTFFWKRATPNSGFYAILISTVVVLAGLFIEGLTATNPILYGMSAGLVSIVGISLFTAPISTEFDTPFDEDVALDDVEEGRKQA</sequence>
<evidence type="ECO:0000256" key="9">
    <source>
        <dbReference type="SAM" id="Phobius"/>
    </source>
</evidence>
<comment type="similarity">
    <text evidence="2 8">Belongs to the sodium:solute symporter (SSF) (TC 2.A.21) family.</text>
</comment>
<evidence type="ECO:0000256" key="6">
    <source>
        <dbReference type="ARBA" id="ARBA00022989"/>
    </source>
</evidence>
<dbReference type="PANTHER" id="PTHR48086">
    <property type="entry name" value="SODIUM/PROLINE SYMPORTER-RELATED"/>
    <property type="match status" value="1"/>
</dbReference>
<evidence type="ECO:0000256" key="3">
    <source>
        <dbReference type="ARBA" id="ARBA00022448"/>
    </source>
</evidence>
<proteinExistence type="inferred from homology"/>
<protein>
    <submittedName>
        <fullName evidence="10">Sodium:solute symporter</fullName>
    </submittedName>
</protein>
<comment type="subcellular location">
    <subcellularLocation>
        <location evidence="1">Membrane</location>
        <topology evidence="1">Multi-pass membrane protein</topology>
    </subcellularLocation>
</comment>
<feature type="transmembrane region" description="Helical" evidence="9">
    <location>
        <begin position="408"/>
        <end position="429"/>
    </location>
</feature>
<feature type="transmembrane region" description="Helical" evidence="9">
    <location>
        <begin position="379"/>
        <end position="401"/>
    </location>
</feature>
<feature type="transmembrane region" description="Helical" evidence="9">
    <location>
        <begin position="117"/>
        <end position="139"/>
    </location>
</feature>
<dbReference type="PROSITE" id="PS00456">
    <property type="entry name" value="NA_SOLUT_SYMP_1"/>
    <property type="match status" value="1"/>
</dbReference>
<feature type="transmembrane region" description="Helical" evidence="9">
    <location>
        <begin position="217"/>
        <end position="239"/>
    </location>
</feature>
<comment type="caution">
    <text evidence="10">The sequence shown here is derived from an EMBL/GenBank/DDBJ whole genome shotgun (WGS) entry which is preliminary data.</text>
</comment>
<dbReference type="InterPro" id="IPR038377">
    <property type="entry name" value="Na/Glc_symporter_sf"/>
</dbReference>
<evidence type="ECO:0000256" key="1">
    <source>
        <dbReference type="ARBA" id="ARBA00004141"/>
    </source>
</evidence>